<dbReference type="FunFam" id="3.40.50.300:FF:001313">
    <property type="entry name" value="Helicase with zinc finger domain 2"/>
    <property type="match status" value="1"/>
</dbReference>
<protein>
    <submittedName>
        <fullName evidence="8">Helicase with zinc finger domain 2</fullName>
    </submittedName>
</protein>
<name>A0A210QEU8_MIZYE</name>
<dbReference type="InterPro" id="IPR012340">
    <property type="entry name" value="NA-bd_OB-fold"/>
</dbReference>
<evidence type="ECO:0000256" key="2">
    <source>
        <dbReference type="ARBA" id="ARBA00022741"/>
    </source>
</evidence>
<evidence type="ECO:0000259" key="7">
    <source>
        <dbReference type="SMART" id="SM00955"/>
    </source>
</evidence>
<feature type="region of interest" description="Disordered" evidence="6">
    <location>
        <begin position="1"/>
        <end position="33"/>
    </location>
</feature>
<feature type="domain" description="RNB" evidence="7">
    <location>
        <begin position="729"/>
        <end position="1098"/>
    </location>
</feature>
<dbReference type="Pfam" id="PF13087">
    <property type="entry name" value="AAA_12"/>
    <property type="match status" value="1"/>
</dbReference>
<dbReference type="InterPro" id="IPR050534">
    <property type="entry name" value="Coronavir_polyprotein_1ab"/>
</dbReference>
<evidence type="ECO:0000256" key="5">
    <source>
        <dbReference type="ARBA" id="ARBA00022840"/>
    </source>
</evidence>
<organism evidence="8 9">
    <name type="scientific">Mizuhopecten yessoensis</name>
    <name type="common">Japanese scallop</name>
    <name type="synonym">Patinopecten yessoensis</name>
    <dbReference type="NCBI Taxonomy" id="6573"/>
    <lineage>
        <taxon>Eukaryota</taxon>
        <taxon>Metazoa</taxon>
        <taxon>Spiralia</taxon>
        <taxon>Lophotrochozoa</taxon>
        <taxon>Mollusca</taxon>
        <taxon>Bivalvia</taxon>
        <taxon>Autobranchia</taxon>
        <taxon>Pteriomorphia</taxon>
        <taxon>Pectinida</taxon>
        <taxon>Pectinoidea</taxon>
        <taxon>Pectinidae</taxon>
        <taxon>Mizuhopecten</taxon>
    </lineage>
</organism>
<sequence>MAKAMDPYSSESDCTKEFSSSEEDYDERIQGRSPELDNTIGGIRLLIHDNLLEEANKLTLETYNRLELSYKSEKDREFLDYPRYLLLCAELFREVSNHVMALETYYTVILHQHDDELDFQEHIHIANILWNDVFSSNLQIEDISKLAKRLQVKADVHQQTTGGGEYNLAYMCIHSGLLLTFKTLLQNHRAPQYLMDAEMKSTIALWRCRIFLGDTSQVKEECKRVDRINPENVELLEIWALALKKEGMLDEALKKTESALVFVKNQIKKQSLERLKMSVVAAIQQGSKMQANMTPDEDWLSGTNITTPSKNSKRIEDLKRMHVKRNRSRPKSRLQLVSSFMELPDWANVNIGTEPITDPFWFIDRSGRKKKHRRKTARLRKTVETTDVAQSPNLKREENSSEENDDEFEVAAEAAYSRRFDSSLKIDVDESEQEPLVKSFFDESLLLLNTTDEKKQREQGFPLNGVDLSKSFVDSLAPRNHNQTCYMENLSVEKLQSLLKTQPKIYKRCTLQIQAAHNSVCTVIKPERNLTEIEISGRSRCGKNFTEDEVVVEVLNKPNNLQHGRNSLPKGTITNGQVVGRLKRKRFSNIDHPVLVCELDEHEYHQMRPLDKTVPKLNLYRKTRRENHLFQVEIFNYDEKSKTLMFRENFKINPAKKHSYTFLVVYIRWDNVYPLGAVIKVIESDGNLTSGLEILELQHQIPTTYKQDTVQEVQRSIQEEKQEETELGRDDSTSLSAFTIDPEHSKDLDDALSVRKLPNGEVEVGIHISDVTSYIQKGDSIDREANFRARTFYQGRGKQAYHMLPEPLSQHQCSLLPKEQRRSLSTFFRFDSNGILVQGSSEIRKTMIMSKRKFTYQDVQDILLNDKECDPFSSEIKTLFEISEKLRSIRLGDSARSNNNVRLFTGMNLDSTSDTREAHHLVEEFMILNNKTVAGFVCSRFPNCAIQRCQHAPSPESVRRWLKKYPLISDLILRLQNTSPLPQRQLRIINAKTKTEKTPIELQLWVWSFLEQCAKAKDFQKAWEVIGCDDLHPEQALAWHEWTSFQEVAHYKCHDSSADTGKVLHFSLDVSMYIHFTSPIRRYADLINHRLVHAALENQTDPPYTKFEIEEICVHLNEVSRRAKNFENQCKALHYGNFLRKNPVVCNGFIDEVTPDQISLYFPGKMSFSRKSKCIALKLLHVSRKPEMKKDVQRPLDIISLAWHKRIFSHTEVGRSNICRGEVRIDPHQKTSFQELSRWKDVMKACVNQNTDEFQQIMSVNAHYHEDDQMRGRVPACTQTVNDISCEDNKNAFPSYSCDFTMSFSHAQILSVQVGADCNKGILEPSLQLLELTTNVKLCLQHTSDPVKYLAKYAMMTADKSSFDNVESYLETWLPLIRMEAATLAVKADSITINDVPVKLREDGGSFDLPTAFCEDRHIKFSKTFMDDILNGENGEEKKDHSNVYQSSDFLCFKWPYEINDISSSFPREHPERTRIWLAHGQVESIRNIKEPNGINVRFLLHPTSPKPPQQLKSSRSKPLCSVEIMVNPVSTRRPESALQCLKTASQLAQAIALGRSLTPLYDARTTATLKTEVKVPGLKPNNPEQEEALRASLSQQFTLIQGPPGTGKTYTGMKLIYLFTQLNMKEAQSGNALKQVVFCGPSNKSVDHVAKWTLRKFGVQAPKLLRMYSLTHESFDYPIPVKIHMVRKDQQPDEDLRGVSLHHLIRKAEKPHAEKIKEYDAYFRKFRDLVSIKNSDQAKEFKEKMKEFKSLKHQAELEEIRHYNVIFCTTAMTTNPTFICATKNSIGQCIIEECGMCTEPESMAAIIATQAKQVVLIGDHKQLRPVVMSQHAARLGLEKSLFERYADKAIFLKTQYRMNPSICEFVSSQFYCGKLETAWSTAWEEQNPLRLWKDPNYPYLFCHVEGEEEYLSVSTEEGNEKSCSNQEEVREVVNYFRCMVKRDRVSPKNINIMSQYRAQCFAIKESLEENRLSNFNVNTVVSSQGGEWDYVIFSTTRSLPDYKIEPNPTIGWCKENLGFITDGHQINVALSRARKGLVIIGNKHLLRADKVWEQLLEHYERNGCVVSSRDFLPRRPKRNFRH</sequence>
<accession>A0A210QEU8</accession>
<dbReference type="InterPro" id="IPR041677">
    <property type="entry name" value="DNA2/NAM7_AAA_11"/>
</dbReference>
<dbReference type="InterPro" id="IPR027417">
    <property type="entry name" value="P-loop_NTPase"/>
</dbReference>
<reference evidence="8 9" key="1">
    <citation type="journal article" date="2017" name="Nat. Ecol. Evol.">
        <title>Scallop genome provides insights into evolution of bilaterian karyotype and development.</title>
        <authorList>
            <person name="Wang S."/>
            <person name="Zhang J."/>
            <person name="Jiao W."/>
            <person name="Li J."/>
            <person name="Xun X."/>
            <person name="Sun Y."/>
            <person name="Guo X."/>
            <person name="Huan P."/>
            <person name="Dong B."/>
            <person name="Zhang L."/>
            <person name="Hu X."/>
            <person name="Sun X."/>
            <person name="Wang J."/>
            <person name="Zhao C."/>
            <person name="Wang Y."/>
            <person name="Wang D."/>
            <person name="Huang X."/>
            <person name="Wang R."/>
            <person name="Lv J."/>
            <person name="Li Y."/>
            <person name="Zhang Z."/>
            <person name="Liu B."/>
            <person name="Lu W."/>
            <person name="Hui Y."/>
            <person name="Liang J."/>
            <person name="Zhou Z."/>
            <person name="Hou R."/>
            <person name="Li X."/>
            <person name="Liu Y."/>
            <person name="Li H."/>
            <person name="Ning X."/>
            <person name="Lin Y."/>
            <person name="Zhao L."/>
            <person name="Xing Q."/>
            <person name="Dou J."/>
            <person name="Li Y."/>
            <person name="Mao J."/>
            <person name="Guo H."/>
            <person name="Dou H."/>
            <person name="Li T."/>
            <person name="Mu C."/>
            <person name="Jiang W."/>
            <person name="Fu Q."/>
            <person name="Fu X."/>
            <person name="Miao Y."/>
            <person name="Liu J."/>
            <person name="Yu Q."/>
            <person name="Li R."/>
            <person name="Liao H."/>
            <person name="Li X."/>
            <person name="Kong Y."/>
            <person name="Jiang Z."/>
            <person name="Chourrout D."/>
            <person name="Li R."/>
            <person name="Bao Z."/>
        </authorList>
    </citation>
    <scope>NUCLEOTIDE SEQUENCE [LARGE SCALE GENOMIC DNA]</scope>
    <source>
        <strain evidence="8 9">PY_sf001</strain>
    </source>
</reference>
<evidence type="ECO:0000256" key="6">
    <source>
        <dbReference type="SAM" id="MobiDB-lite"/>
    </source>
</evidence>
<keyword evidence="5" id="KW-0067">ATP-binding</keyword>
<dbReference type="GO" id="GO:0043139">
    <property type="term" value="F:5'-3' DNA helicase activity"/>
    <property type="evidence" value="ECO:0007669"/>
    <property type="project" value="TreeGrafter"/>
</dbReference>
<evidence type="ECO:0000256" key="3">
    <source>
        <dbReference type="ARBA" id="ARBA00022801"/>
    </source>
</evidence>
<dbReference type="InterPro" id="IPR056787">
    <property type="entry name" value="OB_HELZ2"/>
</dbReference>
<feature type="region of interest" description="Disordered" evidence="6">
    <location>
        <begin position="372"/>
        <end position="408"/>
    </location>
</feature>
<comment type="similarity">
    <text evidence="1">Belongs to the DNA2/NAM7 helicase family.</text>
</comment>
<dbReference type="SUPFAM" id="SSF50249">
    <property type="entry name" value="Nucleic acid-binding proteins"/>
    <property type="match status" value="2"/>
</dbReference>
<dbReference type="GO" id="GO:0016787">
    <property type="term" value="F:hydrolase activity"/>
    <property type="evidence" value="ECO:0007669"/>
    <property type="project" value="UniProtKB-KW"/>
</dbReference>
<dbReference type="CDD" id="cd18808">
    <property type="entry name" value="SF1_C_Upf1"/>
    <property type="match status" value="1"/>
</dbReference>
<dbReference type="InterPro" id="IPR041679">
    <property type="entry name" value="DNA2/NAM7-like_C"/>
</dbReference>
<proteinExistence type="inferred from homology"/>
<dbReference type="EMBL" id="NEDP02003955">
    <property type="protein sequence ID" value="OWF47297.1"/>
    <property type="molecule type" value="Genomic_DNA"/>
</dbReference>
<dbReference type="SUPFAM" id="SSF52540">
    <property type="entry name" value="P-loop containing nucleoside triphosphate hydrolases"/>
    <property type="match status" value="1"/>
</dbReference>
<dbReference type="SMART" id="SM00955">
    <property type="entry name" value="RNB"/>
    <property type="match status" value="1"/>
</dbReference>
<dbReference type="PANTHER" id="PTHR43788">
    <property type="entry name" value="DNA2/NAM7 HELICASE FAMILY MEMBER"/>
    <property type="match status" value="1"/>
</dbReference>
<dbReference type="STRING" id="6573.A0A210QEU8"/>
<evidence type="ECO:0000313" key="8">
    <source>
        <dbReference type="EMBL" id="OWF47297.1"/>
    </source>
</evidence>
<dbReference type="GO" id="GO:0005524">
    <property type="term" value="F:ATP binding"/>
    <property type="evidence" value="ECO:0007669"/>
    <property type="project" value="UniProtKB-KW"/>
</dbReference>
<keyword evidence="9" id="KW-1185">Reference proteome</keyword>
<dbReference type="Pfam" id="PF00773">
    <property type="entry name" value="RNB"/>
    <property type="match status" value="1"/>
</dbReference>
<dbReference type="Pfam" id="PF25049">
    <property type="entry name" value="OB_HELZ2"/>
    <property type="match status" value="1"/>
</dbReference>
<evidence type="ECO:0000256" key="4">
    <source>
        <dbReference type="ARBA" id="ARBA00022806"/>
    </source>
</evidence>
<dbReference type="InterPro" id="IPR001900">
    <property type="entry name" value="RNase_II/R"/>
</dbReference>
<dbReference type="OrthoDB" id="6287246at2759"/>
<dbReference type="Pfam" id="PF13086">
    <property type="entry name" value="AAA_11"/>
    <property type="match status" value="1"/>
</dbReference>
<comment type="caution">
    <text evidence="8">The sequence shown here is derived from an EMBL/GenBank/DDBJ whole genome shotgun (WGS) entry which is preliminary data.</text>
</comment>
<dbReference type="GO" id="GO:0003723">
    <property type="term" value="F:RNA binding"/>
    <property type="evidence" value="ECO:0007669"/>
    <property type="project" value="InterPro"/>
</dbReference>
<dbReference type="GO" id="GO:0004540">
    <property type="term" value="F:RNA nuclease activity"/>
    <property type="evidence" value="ECO:0007669"/>
    <property type="project" value="InterPro"/>
</dbReference>
<dbReference type="InterPro" id="IPR047187">
    <property type="entry name" value="SF1_C_Upf1"/>
</dbReference>
<dbReference type="Gene3D" id="3.40.50.300">
    <property type="entry name" value="P-loop containing nucleotide triphosphate hydrolases"/>
    <property type="match status" value="2"/>
</dbReference>
<dbReference type="Proteomes" id="UP000242188">
    <property type="component" value="Unassembled WGS sequence"/>
</dbReference>
<keyword evidence="4 8" id="KW-0347">Helicase</keyword>
<dbReference type="PANTHER" id="PTHR43788:SF16">
    <property type="entry name" value="HELICASE WITH ZINC FINGER 2"/>
    <property type="match status" value="1"/>
</dbReference>
<evidence type="ECO:0000313" key="9">
    <source>
        <dbReference type="Proteomes" id="UP000242188"/>
    </source>
</evidence>
<keyword evidence="3" id="KW-0378">Hydrolase</keyword>
<evidence type="ECO:0000256" key="1">
    <source>
        <dbReference type="ARBA" id="ARBA00007913"/>
    </source>
</evidence>
<keyword evidence="2" id="KW-0547">Nucleotide-binding</keyword>
<gene>
    <name evidence="8" type="ORF">KP79_PYT08386</name>
</gene>